<comment type="caution">
    <text evidence="1">The sequence shown here is derived from an EMBL/GenBank/DDBJ whole genome shotgun (WGS) entry which is preliminary data.</text>
</comment>
<reference evidence="1" key="1">
    <citation type="journal article" date="2014" name="Int. J. Syst. Evol. Microbiol.">
        <title>Complete genome sequence of Corynebacterium casei LMG S-19264T (=DSM 44701T), isolated from a smear-ripened cheese.</title>
        <authorList>
            <consortium name="US DOE Joint Genome Institute (JGI-PGF)"/>
            <person name="Walter F."/>
            <person name="Albersmeier A."/>
            <person name="Kalinowski J."/>
            <person name="Ruckert C."/>
        </authorList>
    </citation>
    <scope>NUCLEOTIDE SEQUENCE</scope>
    <source>
        <strain evidence="1">CGMCC 1.3617</strain>
    </source>
</reference>
<organism evidence="1 2">
    <name type="scientific">Neoroseomonas lacus</name>
    <dbReference type="NCBI Taxonomy" id="287609"/>
    <lineage>
        <taxon>Bacteria</taxon>
        <taxon>Pseudomonadati</taxon>
        <taxon>Pseudomonadota</taxon>
        <taxon>Alphaproteobacteria</taxon>
        <taxon>Acetobacterales</taxon>
        <taxon>Acetobacteraceae</taxon>
        <taxon>Neoroseomonas</taxon>
    </lineage>
</organism>
<protein>
    <submittedName>
        <fullName evidence="1">VWA domain-containing protein</fullName>
    </submittedName>
</protein>
<sequence length="411" mass="46994">MCICSSAWPSWRAAAGAEAVFAPFILALRAAGVPASITEYLALLRAMKEGVAGFSVDDFYHLSRAALVKDERHLDRFDRVFGEIFKGLESPTGEAPRELPAEWLRKIAEKTLTPEEMAQIEALGGFDALMEALKKRLEEQKGRHQGGSKWIGTAGTSPFGAYGYNPEGVRIGQEESRHRRATKVWDQRTFRDLDEDEALSSRNMKVALRRLRRFARTGAATELDIPGTIGATARNGGSLDLHMVPERHNAVKVLLLMDIGGSMDDHIRICQELFTAARSEFKHLEFWYFHNCPYERVWRTNRRRSETERPMMELMRTYGPDWRLVFVGDATMGPYEIIQPGGSVEHWNEESGEVWMNRLTRHFRKAAWLNPIDKDHWRYTQSISIMQRLMENRMHPLTLAGLESMARELAR</sequence>
<accession>A0A917KY83</accession>
<gene>
    <name evidence="1" type="ORF">GCM10011320_47080</name>
</gene>
<dbReference type="Pfam" id="PF05762">
    <property type="entry name" value="VWA_CoxE"/>
    <property type="match status" value="1"/>
</dbReference>
<reference evidence="1" key="2">
    <citation type="submission" date="2020-09" db="EMBL/GenBank/DDBJ databases">
        <authorList>
            <person name="Sun Q."/>
            <person name="Zhou Y."/>
        </authorList>
    </citation>
    <scope>NUCLEOTIDE SEQUENCE</scope>
    <source>
        <strain evidence="1">CGMCC 1.3617</strain>
    </source>
</reference>
<dbReference type="InterPro" id="IPR008912">
    <property type="entry name" value="Uncharacterised_CoxE"/>
</dbReference>
<keyword evidence="2" id="KW-1185">Reference proteome</keyword>
<dbReference type="EMBL" id="BMKW01000013">
    <property type="protein sequence ID" value="GGJ33947.1"/>
    <property type="molecule type" value="Genomic_DNA"/>
</dbReference>
<dbReference type="PANTHER" id="PTHR39338">
    <property type="entry name" value="BLL5662 PROTEIN-RELATED"/>
    <property type="match status" value="1"/>
</dbReference>
<dbReference type="Proteomes" id="UP000661507">
    <property type="component" value="Unassembled WGS sequence"/>
</dbReference>
<dbReference type="AlphaFoldDB" id="A0A917KY83"/>
<evidence type="ECO:0000313" key="2">
    <source>
        <dbReference type="Proteomes" id="UP000661507"/>
    </source>
</evidence>
<name>A0A917KY83_9PROT</name>
<evidence type="ECO:0000313" key="1">
    <source>
        <dbReference type="EMBL" id="GGJ33947.1"/>
    </source>
</evidence>
<proteinExistence type="predicted"/>
<dbReference type="PANTHER" id="PTHR39338:SF7">
    <property type="entry name" value="BLL6692 PROTEIN"/>
    <property type="match status" value="1"/>
</dbReference>